<feature type="chain" id="PRO_5030809381" evidence="1">
    <location>
        <begin position="20"/>
        <end position="243"/>
    </location>
</feature>
<comment type="caution">
    <text evidence="2">The sequence shown here is derived from an EMBL/GenBank/DDBJ whole genome shotgun (WGS) entry which is preliminary data.</text>
</comment>
<dbReference type="InterPro" id="IPR013783">
    <property type="entry name" value="Ig-like_fold"/>
</dbReference>
<feature type="signal peptide" evidence="1">
    <location>
        <begin position="1"/>
        <end position="19"/>
    </location>
</feature>
<reference evidence="2 3" key="1">
    <citation type="submission" date="2020-08" db="EMBL/GenBank/DDBJ databases">
        <title>Pseudomonas sp. nov.</title>
        <authorList>
            <person name="Gieschler S."/>
            <person name="Fiedler G."/>
            <person name="Brinks E."/>
            <person name="Boehnlein C."/>
            <person name="Franz C.M.A.P."/>
            <person name="Kabisch J."/>
        </authorList>
    </citation>
    <scope>NUCLEOTIDE SEQUENCE [LARGE SCALE GENOMIC DNA]</scope>
    <source>
        <strain evidence="2 3">MBT-2</strain>
    </source>
</reference>
<dbReference type="EMBL" id="JACMYH010000001">
    <property type="protein sequence ID" value="MBC2677178.1"/>
    <property type="molecule type" value="Genomic_DNA"/>
</dbReference>
<dbReference type="Proteomes" id="UP000546173">
    <property type="component" value="Unassembled WGS sequence"/>
</dbReference>
<dbReference type="AlphaFoldDB" id="A0A7X1G2I0"/>
<keyword evidence="3" id="KW-1185">Reference proteome</keyword>
<dbReference type="SUPFAM" id="SSF49354">
    <property type="entry name" value="PapD-like"/>
    <property type="match status" value="1"/>
</dbReference>
<dbReference type="InterPro" id="IPR008962">
    <property type="entry name" value="PapD-like_sf"/>
</dbReference>
<organism evidence="2 3">
    <name type="scientific">Pseudomonas baltica</name>
    <dbReference type="NCBI Taxonomy" id="2762576"/>
    <lineage>
        <taxon>Bacteria</taxon>
        <taxon>Pseudomonadati</taxon>
        <taxon>Pseudomonadota</taxon>
        <taxon>Gammaproteobacteria</taxon>
        <taxon>Pseudomonadales</taxon>
        <taxon>Pseudomonadaceae</taxon>
        <taxon>Pseudomonas</taxon>
    </lineage>
</organism>
<dbReference type="RefSeq" id="WP_122477911.1">
    <property type="nucleotide sequence ID" value="NZ_JACMYH010000001.1"/>
</dbReference>
<evidence type="ECO:0000313" key="2">
    <source>
        <dbReference type="EMBL" id="MBC2677178.1"/>
    </source>
</evidence>
<evidence type="ECO:0000313" key="3">
    <source>
        <dbReference type="Proteomes" id="UP000546173"/>
    </source>
</evidence>
<keyword evidence="1" id="KW-0732">Signal</keyword>
<sequence>MHKTLGALALMMASSAVLAGPELNIGAFYDYLEGPRSTLVKRVRNGGDATAFVKVEVVEIIHRPGQPDLERSLEGLPVAERPLIASPARLIVPANGMQSVRLLHRGERQQERYFRVRFMPVMPTGNDDFAMTDQQAQQYRESLRAGVQVLSGYGALLFVQPQDTRYATDIRETPGSLQVRNDGNATIVMDHFNDCDRSGKSCATATLHHVLPGLERRFDKQPGRTYSFELIEGQARRKVISEG</sequence>
<accession>A0A7X1G2I0</accession>
<name>A0A7X1G2I0_9PSED</name>
<proteinExistence type="predicted"/>
<evidence type="ECO:0000256" key="1">
    <source>
        <dbReference type="SAM" id="SignalP"/>
    </source>
</evidence>
<gene>
    <name evidence="2" type="ORF">H7993_02135</name>
</gene>
<protein>
    <submittedName>
        <fullName evidence="2">Molecular chaperone</fullName>
    </submittedName>
</protein>
<dbReference type="Gene3D" id="2.60.40.10">
    <property type="entry name" value="Immunoglobulins"/>
    <property type="match status" value="1"/>
</dbReference>